<gene>
    <name evidence="4" type="ORF">JCM19231_1888</name>
</gene>
<dbReference type="InterPro" id="IPR003726">
    <property type="entry name" value="HCY_dom"/>
</dbReference>
<dbReference type="EC" id="2.1.1.10" evidence="4"/>
<dbReference type="SUPFAM" id="SSF82282">
    <property type="entry name" value="Homocysteine S-methyltransferase"/>
    <property type="match status" value="1"/>
</dbReference>
<dbReference type="Pfam" id="PF02574">
    <property type="entry name" value="S-methyl_trans"/>
    <property type="match status" value="1"/>
</dbReference>
<dbReference type="Proteomes" id="UP000031671">
    <property type="component" value="Unassembled WGS sequence"/>
</dbReference>
<dbReference type="EMBL" id="BBRZ01000010">
    <property type="protein sequence ID" value="GAM55072.1"/>
    <property type="molecule type" value="Genomic_DNA"/>
</dbReference>
<evidence type="ECO:0000259" key="3">
    <source>
        <dbReference type="Pfam" id="PF02574"/>
    </source>
</evidence>
<keyword evidence="1 4" id="KW-0489">Methyltransferase</keyword>
<reference evidence="4 5" key="2">
    <citation type="submission" date="2015-01" db="EMBL/GenBank/DDBJ databases">
        <authorList>
            <consortium name="NBRP consortium"/>
            <person name="Sawabe T."/>
            <person name="Meirelles P."/>
            <person name="Feng G."/>
            <person name="Sayaka M."/>
            <person name="Hattori M."/>
            <person name="Ohkuma M."/>
        </authorList>
    </citation>
    <scope>NUCLEOTIDE SEQUENCE [LARGE SCALE GENOMIC DNA]</scope>
    <source>
        <strain evidence="5">JCM 19231</strain>
    </source>
</reference>
<reference evidence="4 5" key="1">
    <citation type="submission" date="2015-01" db="EMBL/GenBank/DDBJ databases">
        <title>Vibrio sp. C1 JCM 19231 whole genome shotgun sequence.</title>
        <authorList>
            <person name="Sawabe T."/>
            <person name="Meirelles P."/>
            <person name="Feng G."/>
            <person name="Sayaka M."/>
            <person name="Hattori M."/>
            <person name="Ohkuma M."/>
        </authorList>
    </citation>
    <scope>NUCLEOTIDE SEQUENCE [LARGE SCALE GENOMIC DNA]</scope>
    <source>
        <strain evidence="5">JCM 19231</strain>
    </source>
</reference>
<evidence type="ECO:0000256" key="1">
    <source>
        <dbReference type="ARBA" id="ARBA00022603"/>
    </source>
</evidence>
<dbReference type="InterPro" id="IPR036589">
    <property type="entry name" value="HCY_dom_sf"/>
</dbReference>
<keyword evidence="5" id="KW-1185">Reference proteome</keyword>
<comment type="caution">
    <text evidence="4">The sequence shown here is derived from an EMBL/GenBank/DDBJ whole genome shotgun (WGS) entry which is preliminary data.</text>
</comment>
<name>A0A0B8NRX8_9VIBR</name>
<evidence type="ECO:0000256" key="2">
    <source>
        <dbReference type="ARBA" id="ARBA00022679"/>
    </source>
</evidence>
<evidence type="ECO:0000313" key="5">
    <source>
        <dbReference type="Proteomes" id="UP000031671"/>
    </source>
</evidence>
<dbReference type="Gene3D" id="3.20.20.330">
    <property type="entry name" value="Homocysteine-binding-like domain"/>
    <property type="match status" value="1"/>
</dbReference>
<organism evidence="4 5">
    <name type="scientific">Vibrio ishigakensis</name>
    <dbReference type="NCBI Taxonomy" id="1481914"/>
    <lineage>
        <taxon>Bacteria</taxon>
        <taxon>Pseudomonadati</taxon>
        <taxon>Pseudomonadota</taxon>
        <taxon>Gammaproteobacteria</taxon>
        <taxon>Vibrionales</taxon>
        <taxon>Vibrionaceae</taxon>
        <taxon>Vibrio</taxon>
    </lineage>
</organism>
<dbReference type="AlphaFoldDB" id="A0A0B8NRX8"/>
<accession>A0A0B8NRX8</accession>
<keyword evidence="2 4" id="KW-0808">Transferase</keyword>
<sequence>MEYLEFAKTWQALGASIIGGCCGIEPSHIQELAAWSDSLVNEMEQ</sequence>
<evidence type="ECO:0000313" key="4">
    <source>
        <dbReference type="EMBL" id="GAM55072.1"/>
    </source>
</evidence>
<dbReference type="GO" id="GO:0008168">
    <property type="term" value="F:methyltransferase activity"/>
    <property type="evidence" value="ECO:0007669"/>
    <property type="project" value="UniProtKB-KW"/>
</dbReference>
<protein>
    <submittedName>
        <fullName evidence="4">Homocysteine S-methyltransferase</fullName>
        <ecNumber evidence="4">2.1.1.10</ecNumber>
    </submittedName>
</protein>
<proteinExistence type="predicted"/>
<dbReference type="GO" id="GO:0032259">
    <property type="term" value="P:methylation"/>
    <property type="evidence" value="ECO:0007669"/>
    <property type="project" value="UniProtKB-KW"/>
</dbReference>
<feature type="domain" description="Hcy-binding" evidence="3">
    <location>
        <begin position="2"/>
        <end position="34"/>
    </location>
</feature>